<gene>
    <name evidence="3" type="ORF">F0L68_08190</name>
</gene>
<dbReference type="SUPFAM" id="SSF48452">
    <property type="entry name" value="TPR-like"/>
    <property type="match status" value="2"/>
</dbReference>
<dbReference type="AlphaFoldDB" id="A0A5B2XK16"/>
<reference evidence="3 4" key="2">
    <citation type="submission" date="2019-09" db="EMBL/GenBank/DDBJ databases">
        <authorList>
            <person name="Jin C."/>
        </authorList>
    </citation>
    <scope>NUCLEOTIDE SEQUENCE [LARGE SCALE GENOMIC DNA]</scope>
    <source>
        <strain evidence="3 4">AN110305</strain>
    </source>
</reference>
<keyword evidence="1" id="KW-1133">Transmembrane helix</keyword>
<protein>
    <submittedName>
        <fullName evidence="3">Tetratricopeptide repeat protein</fullName>
    </submittedName>
</protein>
<accession>A0A5B2XK16</accession>
<dbReference type="Pfam" id="PF09976">
    <property type="entry name" value="TPR_21"/>
    <property type="match status" value="1"/>
</dbReference>
<reference evidence="3 4" key="1">
    <citation type="submission" date="2019-09" db="EMBL/GenBank/DDBJ databases">
        <title>Goodfellowia gen. nov., a new genus of the Pseudonocardineae related to Actinoalloteichus, containing Goodfellowia coeruleoviolacea gen. nov., comb. nov. gen. nov., comb. nov.</title>
        <authorList>
            <person name="Labeda D."/>
        </authorList>
    </citation>
    <scope>NUCLEOTIDE SEQUENCE [LARGE SCALE GENOMIC DNA]</scope>
    <source>
        <strain evidence="3 4">AN110305</strain>
    </source>
</reference>
<evidence type="ECO:0000259" key="2">
    <source>
        <dbReference type="Pfam" id="PF09976"/>
    </source>
</evidence>
<name>A0A5B2XK16_9PSEU</name>
<dbReference type="InterPro" id="IPR053137">
    <property type="entry name" value="NLR-like"/>
</dbReference>
<dbReference type="InterPro" id="IPR018704">
    <property type="entry name" value="SecYEG/CpoB_TPR"/>
</dbReference>
<dbReference type="OrthoDB" id="3885120at2"/>
<evidence type="ECO:0000313" key="4">
    <source>
        <dbReference type="Proteomes" id="UP000323454"/>
    </source>
</evidence>
<feature type="domain" description="Ancillary SecYEG translocon subunit/Cell division coordinator CpoB TPR" evidence="2">
    <location>
        <begin position="158"/>
        <end position="277"/>
    </location>
</feature>
<dbReference type="PANTHER" id="PTHR46082">
    <property type="entry name" value="ATP/GTP-BINDING PROTEIN-RELATED"/>
    <property type="match status" value="1"/>
</dbReference>
<evidence type="ECO:0000256" key="1">
    <source>
        <dbReference type="SAM" id="Phobius"/>
    </source>
</evidence>
<dbReference type="Proteomes" id="UP000323454">
    <property type="component" value="Unassembled WGS sequence"/>
</dbReference>
<dbReference type="InterPro" id="IPR011990">
    <property type="entry name" value="TPR-like_helical_dom_sf"/>
</dbReference>
<proteinExistence type="predicted"/>
<sequence>MGFPGFVPGWVWLVAAGVGAVVSWSLGRRGARRRPAAPVQRSGKLRELTESGQWAEAETLARGIISTLTMTRGPEHSETLLFRVFAAAAAFEAGRLVEAERELETVLADCVTGLTERDTATISARVAMTGVLTTMGCHAVADRHAELVLQHSDPASTAQQGLACAARQLRAHIRAELGDTGAAEAQLRALIDECTERSGALASFTLRSRCSLAGLLVDSGRAEEAIAILTEIAGHTGSSHSLRMSVHRRLGDAFVEAGRPAEAEREFQAVLAADTTRVRLLGCRFGLARVAAGRGLLEEATRRHEEVLAQYRDLLGEDHRHTLRSRFELADLLARQGRAAESVAAHRAVLYARTRVLGAEHPDTARSRAALAEAERAATD</sequence>
<evidence type="ECO:0000313" key="3">
    <source>
        <dbReference type="EMBL" id="KAA2264208.1"/>
    </source>
</evidence>
<dbReference type="EMBL" id="VUOB01000012">
    <property type="protein sequence ID" value="KAA2264208.1"/>
    <property type="molecule type" value="Genomic_DNA"/>
</dbReference>
<feature type="transmembrane region" description="Helical" evidence="1">
    <location>
        <begin position="6"/>
        <end position="26"/>
    </location>
</feature>
<keyword evidence="1" id="KW-0812">Transmembrane</keyword>
<dbReference type="Pfam" id="PF13424">
    <property type="entry name" value="TPR_12"/>
    <property type="match status" value="1"/>
</dbReference>
<dbReference type="PANTHER" id="PTHR46082:SF6">
    <property type="entry name" value="AAA+ ATPASE DOMAIN-CONTAINING PROTEIN-RELATED"/>
    <property type="match status" value="1"/>
</dbReference>
<comment type="caution">
    <text evidence="3">The sequence shown here is derived from an EMBL/GenBank/DDBJ whole genome shotgun (WGS) entry which is preliminary data.</text>
</comment>
<organism evidence="3 4">
    <name type="scientific">Solihabitans fulvus</name>
    <dbReference type="NCBI Taxonomy" id="1892852"/>
    <lineage>
        <taxon>Bacteria</taxon>
        <taxon>Bacillati</taxon>
        <taxon>Actinomycetota</taxon>
        <taxon>Actinomycetes</taxon>
        <taxon>Pseudonocardiales</taxon>
        <taxon>Pseudonocardiaceae</taxon>
        <taxon>Solihabitans</taxon>
    </lineage>
</organism>
<keyword evidence="4" id="KW-1185">Reference proteome</keyword>
<dbReference type="RefSeq" id="WP_149848871.1">
    <property type="nucleotide sequence ID" value="NZ_VUOB01000012.1"/>
</dbReference>
<dbReference type="Gene3D" id="1.25.40.10">
    <property type="entry name" value="Tetratricopeptide repeat domain"/>
    <property type="match status" value="3"/>
</dbReference>
<keyword evidence="1" id="KW-0472">Membrane</keyword>